<sequence length="221" mass="24671">MKTWLIRLSVTLNVLTLAVAAGVYFNGASLVRSFLEPMYERKFSFFDSYPIASGATVFLGDSITEGGEWQEVFPALRAINRGIGGDITTGVLQRLEQVSKAAPERVFLMIGTNDLTHGPDSRDTSYQQYREIVQRLQQESPRTEIFLQSVLPRAADKQEEVEAYNAVIAEIATATGTTFIDLYPAFLDPDGSIKDAYSNDELHLNGPGYQLWQAQLQDYMN</sequence>
<reference evidence="2" key="1">
    <citation type="submission" date="2019-02" db="EMBL/GenBank/DDBJ databases">
        <authorList>
            <person name="Li S.-H."/>
        </authorList>
    </citation>
    <scope>NUCLEOTIDE SEQUENCE</scope>
    <source>
        <strain evidence="2">IMCC14734</strain>
    </source>
</reference>
<dbReference type="RefSeq" id="WP_279246212.1">
    <property type="nucleotide sequence ID" value="NZ_SHNN01000003.1"/>
</dbReference>
<dbReference type="PANTHER" id="PTHR30383:SF5">
    <property type="entry name" value="SGNH HYDROLASE-TYPE ESTERASE DOMAIN-CONTAINING PROTEIN"/>
    <property type="match status" value="1"/>
</dbReference>
<dbReference type="PANTHER" id="PTHR30383">
    <property type="entry name" value="THIOESTERASE 1/PROTEASE 1/LYSOPHOSPHOLIPASE L1"/>
    <property type="match status" value="1"/>
</dbReference>
<dbReference type="InterPro" id="IPR036514">
    <property type="entry name" value="SGNH_hydro_sf"/>
</dbReference>
<keyword evidence="3" id="KW-1185">Reference proteome</keyword>
<accession>A0ABT3TLG3</accession>
<evidence type="ECO:0000313" key="2">
    <source>
        <dbReference type="EMBL" id="MCX2982187.1"/>
    </source>
</evidence>
<evidence type="ECO:0000313" key="3">
    <source>
        <dbReference type="Proteomes" id="UP001143362"/>
    </source>
</evidence>
<protein>
    <submittedName>
        <fullName evidence="2">Sialate O-acetylesterase</fullName>
    </submittedName>
</protein>
<dbReference type="Pfam" id="PF13472">
    <property type="entry name" value="Lipase_GDSL_2"/>
    <property type="match status" value="1"/>
</dbReference>
<proteinExistence type="predicted"/>
<dbReference type="EMBL" id="SHNN01000003">
    <property type="protein sequence ID" value="MCX2982187.1"/>
    <property type="molecule type" value="Genomic_DNA"/>
</dbReference>
<dbReference type="Proteomes" id="UP001143362">
    <property type="component" value="Unassembled WGS sequence"/>
</dbReference>
<evidence type="ECO:0000259" key="1">
    <source>
        <dbReference type="Pfam" id="PF13472"/>
    </source>
</evidence>
<dbReference type="InterPro" id="IPR051532">
    <property type="entry name" value="Ester_Hydrolysis_Enzymes"/>
</dbReference>
<name>A0ABT3TLG3_9GAMM</name>
<feature type="domain" description="SGNH hydrolase-type esterase" evidence="1">
    <location>
        <begin position="58"/>
        <end position="211"/>
    </location>
</feature>
<comment type="caution">
    <text evidence="2">The sequence shown here is derived from an EMBL/GenBank/DDBJ whole genome shotgun (WGS) entry which is preliminary data.</text>
</comment>
<gene>
    <name evidence="2" type="ORF">EYC98_15100</name>
</gene>
<organism evidence="2 3">
    <name type="scientific">Candidatus Litorirhabdus singularis</name>
    <dbReference type="NCBI Taxonomy" id="2518993"/>
    <lineage>
        <taxon>Bacteria</taxon>
        <taxon>Pseudomonadati</taxon>
        <taxon>Pseudomonadota</taxon>
        <taxon>Gammaproteobacteria</taxon>
        <taxon>Cellvibrionales</taxon>
        <taxon>Halieaceae</taxon>
        <taxon>Candidatus Litorirhabdus</taxon>
    </lineage>
</organism>
<dbReference type="Gene3D" id="3.40.50.1110">
    <property type="entry name" value="SGNH hydrolase"/>
    <property type="match status" value="1"/>
</dbReference>
<dbReference type="SUPFAM" id="SSF52266">
    <property type="entry name" value="SGNH hydrolase"/>
    <property type="match status" value="1"/>
</dbReference>
<dbReference type="InterPro" id="IPR013830">
    <property type="entry name" value="SGNH_hydro"/>
</dbReference>